<evidence type="ECO:0000256" key="2">
    <source>
        <dbReference type="ARBA" id="ARBA00022692"/>
    </source>
</evidence>
<evidence type="ECO:0000313" key="6">
    <source>
        <dbReference type="EMBL" id="CAH1392872.1"/>
    </source>
</evidence>
<dbReference type="OrthoDB" id="3026777at2759"/>
<keyword evidence="7" id="KW-1185">Reference proteome</keyword>
<dbReference type="PANTHER" id="PTHR23507">
    <property type="entry name" value="ZGC:174356"/>
    <property type="match status" value="1"/>
</dbReference>
<evidence type="ECO:0000313" key="7">
    <source>
        <dbReference type="Proteomes" id="UP001152798"/>
    </source>
</evidence>
<feature type="transmembrane region" description="Helical" evidence="5">
    <location>
        <begin position="380"/>
        <end position="401"/>
    </location>
</feature>
<feature type="transmembrane region" description="Helical" evidence="5">
    <location>
        <begin position="287"/>
        <end position="311"/>
    </location>
</feature>
<sequence length="508" mass="56839">MEKTSESENKQWREMRVKEKISYIVKNITVEPILTCYILPNIVASLATQNLNLEKACRVNLKSDNVTAEVCDMIKSRNVTKDIEQYEQEAQLLVVGMTYWQSVMRSTLPAIFILFLGSFSDRSGRRKPFMLLPIAGELLTSVGLILCTIYEDWPMEVAGFVEAIFPALTGGWTTMFMGVFSYMGDITSVDSRTLRLGIVNICVQLAAPLGMLSSGFLYQAIDFIGVFSIVTAMYVIGLIYGVIRIKEIRKPNKLKHNIIKELTNPMHIIETFRVSFKSREGNLRTRVILVMILSITIYGPINGELAVGYLFTRLQFHWDEVDFSIYSTYGIAVNLVGTTLGIGVFSHLMKMDDAMLGLIACSSKIIASIFYAFAKTSTQFYLASLIDMVGGTAVIAMRSIASKLVPSEELGKINSLFGVCEAVTPLIYQPLYSFVYQKTINTLPGAFFLVGSSLTLPTVLIFLYLYYLNKKQPLNGKILNKEDSHEIKTNEAFDMSEETLEAPANTKL</sequence>
<feature type="transmembrane region" description="Helical" evidence="5">
    <location>
        <begin position="21"/>
        <end position="43"/>
    </location>
</feature>
<keyword evidence="2 5" id="KW-0812">Transmembrane</keyword>
<dbReference type="SUPFAM" id="SSF103473">
    <property type="entry name" value="MFS general substrate transporter"/>
    <property type="match status" value="1"/>
</dbReference>
<feature type="transmembrane region" description="Helical" evidence="5">
    <location>
        <begin position="223"/>
        <end position="243"/>
    </location>
</feature>
<dbReference type="InterPro" id="IPR036259">
    <property type="entry name" value="MFS_trans_sf"/>
</dbReference>
<organism evidence="6 7">
    <name type="scientific">Nezara viridula</name>
    <name type="common">Southern green stink bug</name>
    <name type="synonym">Cimex viridulus</name>
    <dbReference type="NCBI Taxonomy" id="85310"/>
    <lineage>
        <taxon>Eukaryota</taxon>
        <taxon>Metazoa</taxon>
        <taxon>Ecdysozoa</taxon>
        <taxon>Arthropoda</taxon>
        <taxon>Hexapoda</taxon>
        <taxon>Insecta</taxon>
        <taxon>Pterygota</taxon>
        <taxon>Neoptera</taxon>
        <taxon>Paraneoptera</taxon>
        <taxon>Hemiptera</taxon>
        <taxon>Heteroptera</taxon>
        <taxon>Panheteroptera</taxon>
        <taxon>Pentatomomorpha</taxon>
        <taxon>Pentatomoidea</taxon>
        <taxon>Pentatomidae</taxon>
        <taxon>Pentatominae</taxon>
        <taxon>Nezara</taxon>
    </lineage>
</organism>
<evidence type="ECO:0000256" key="3">
    <source>
        <dbReference type="ARBA" id="ARBA00022989"/>
    </source>
</evidence>
<evidence type="ECO:0000256" key="4">
    <source>
        <dbReference type="ARBA" id="ARBA00023136"/>
    </source>
</evidence>
<dbReference type="GO" id="GO:0016020">
    <property type="term" value="C:membrane"/>
    <property type="evidence" value="ECO:0007669"/>
    <property type="project" value="UniProtKB-SubCell"/>
</dbReference>
<protein>
    <recommendedName>
        <fullName evidence="8">Solute carrier family 46 member 3</fullName>
    </recommendedName>
</protein>
<keyword evidence="3 5" id="KW-1133">Transmembrane helix</keyword>
<dbReference type="Pfam" id="PF07690">
    <property type="entry name" value="MFS_1"/>
    <property type="match status" value="1"/>
</dbReference>
<feature type="transmembrane region" description="Helical" evidence="5">
    <location>
        <begin position="443"/>
        <end position="467"/>
    </location>
</feature>
<feature type="transmembrane region" description="Helical" evidence="5">
    <location>
        <begin position="196"/>
        <end position="217"/>
    </location>
</feature>
<feature type="transmembrane region" description="Helical" evidence="5">
    <location>
        <begin position="413"/>
        <end position="431"/>
    </location>
</feature>
<dbReference type="EMBL" id="OV725078">
    <property type="protein sequence ID" value="CAH1392872.1"/>
    <property type="molecule type" value="Genomic_DNA"/>
</dbReference>
<evidence type="ECO:0000256" key="5">
    <source>
        <dbReference type="SAM" id="Phobius"/>
    </source>
</evidence>
<feature type="transmembrane region" description="Helical" evidence="5">
    <location>
        <begin position="129"/>
        <end position="151"/>
    </location>
</feature>
<accession>A0A9P0E5X5</accession>
<name>A0A9P0E5X5_NEZVI</name>
<comment type="subcellular location">
    <subcellularLocation>
        <location evidence="1">Membrane</location>
        <topology evidence="1">Multi-pass membrane protein</topology>
    </subcellularLocation>
</comment>
<proteinExistence type="predicted"/>
<dbReference type="Proteomes" id="UP001152798">
    <property type="component" value="Chromosome 2"/>
</dbReference>
<feature type="transmembrane region" description="Helical" evidence="5">
    <location>
        <begin position="323"/>
        <end position="345"/>
    </location>
</feature>
<gene>
    <name evidence="6" type="ORF">NEZAVI_LOCUS3627</name>
</gene>
<reference evidence="6" key="1">
    <citation type="submission" date="2022-01" db="EMBL/GenBank/DDBJ databases">
        <authorList>
            <person name="King R."/>
        </authorList>
    </citation>
    <scope>NUCLEOTIDE SEQUENCE</scope>
</reference>
<dbReference type="Gene3D" id="1.20.1250.20">
    <property type="entry name" value="MFS general substrate transporter like domains"/>
    <property type="match status" value="1"/>
</dbReference>
<feature type="transmembrane region" description="Helical" evidence="5">
    <location>
        <begin position="99"/>
        <end position="117"/>
    </location>
</feature>
<dbReference type="GO" id="GO:0022857">
    <property type="term" value="F:transmembrane transporter activity"/>
    <property type="evidence" value="ECO:0007669"/>
    <property type="project" value="InterPro"/>
</dbReference>
<dbReference type="PANTHER" id="PTHR23507:SF1">
    <property type="entry name" value="FI18259P1-RELATED"/>
    <property type="match status" value="1"/>
</dbReference>
<dbReference type="AlphaFoldDB" id="A0A9P0E5X5"/>
<evidence type="ECO:0000256" key="1">
    <source>
        <dbReference type="ARBA" id="ARBA00004141"/>
    </source>
</evidence>
<keyword evidence="4 5" id="KW-0472">Membrane</keyword>
<evidence type="ECO:0008006" key="8">
    <source>
        <dbReference type="Google" id="ProtNLM"/>
    </source>
</evidence>
<feature type="transmembrane region" description="Helical" evidence="5">
    <location>
        <begin position="354"/>
        <end position="374"/>
    </location>
</feature>
<feature type="transmembrane region" description="Helical" evidence="5">
    <location>
        <begin position="163"/>
        <end position="184"/>
    </location>
</feature>
<dbReference type="InterPro" id="IPR011701">
    <property type="entry name" value="MFS"/>
</dbReference>